<evidence type="ECO:0000256" key="8">
    <source>
        <dbReference type="SAM" id="MobiDB-lite"/>
    </source>
</evidence>
<feature type="transmembrane region" description="Helical" evidence="7">
    <location>
        <begin position="98"/>
        <end position="123"/>
    </location>
</feature>
<dbReference type="InterPro" id="IPR035906">
    <property type="entry name" value="MetI-like_sf"/>
</dbReference>
<feature type="transmembrane region" description="Helical" evidence="7">
    <location>
        <begin position="280"/>
        <end position="299"/>
    </location>
</feature>
<dbReference type="Proteomes" id="UP000664167">
    <property type="component" value="Unassembled WGS sequence"/>
</dbReference>
<proteinExistence type="inferred from homology"/>
<keyword evidence="3" id="KW-1003">Cell membrane</keyword>
<feature type="region of interest" description="Disordered" evidence="8">
    <location>
        <begin position="1"/>
        <end position="33"/>
    </location>
</feature>
<keyword evidence="11" id="KW-1185">Reference proteome</keyword>
<feature type="transmembrane region" description="Helical" evidence="7">
    <location>
        <begin position="165"/>
        <end position="186"/>
    </location>
</feature>
<feature type="compositionally biased region" description="Basic and acidic residues" evidence="8">
    <location>
        <begin position="19"/>
        <end position="31"/>
    </location>
</feature>
<feature type="transmembrane region" description="Helical" evidence="7">
    <location>
        <begin position="40"/>
        <end position="59"/>
    </location>
</feature>
<name>A0A939JGD7_9ACTN</name>
<evidence type="ECO:0000313" key="10">
    <source>
        <dbReference type="EMBL" id="MBO0511442.1"/>
    </source>
</evidence>
<dbReference type="Gene3D" id="1.10.3720.10">
    <property type="entry name" value="MetI-like"/>
    <property type="match status" value="1"/>
</dbReference>
<keyword evidence="2 7" id="KW-0813">Transport</keyword>
<evidence type="ECO:0000256" key="4">
    <source>
        <dbReference type="ARBA" id="ARBA00022692"/>
    </source>
</evidence>
<dbReference type="PANTHER" id="PTHR43744:SF9">
    <property type="entry name" value="POLYGALACTURONAN_RHAMNOGALACTURONAN TRANSPORT SYSTEM PERMEASE PROTEIN YTCP"/>
    <property type="match status" value="1"/>
</dbReference>
<organism evidence="10 11">
    <name type="scientific">Streptomyces beijiangensis</name>
    <dbReference type="NCBI Taxonomy" id="163361"/>
    <lineage>
        <taxon>Bacteria</taxon>
        <taxon>Bacillati</taxon>
        <taxon>Actinomycetota</taxon>
        <taxon>Actinomycetes</taxon>
        <taxon>Kitasatosporales</taxon>
        <taxon>Streptomycetaceae</taxon>
        <taxon>Streptomyces</taxon>
    </lineage>
</organism>
<evidence type="ECO:0000256" key="1">
    <source>
        <dbReference type="ARBA" id="ARBA00004651"/>
    </source>
</evidence>
<dbReference type="EMBL" id="JAFLRJ010000056">
    <property type="protein sequence ID" value="MBO0511442.1"/>
    <property type="molecule type" value="Genomic_DNA"/>
</dbReference>
<reference evidence="10" key="1">
    <citation type="submission" date="2021-03" db="EMBL/GenBank/DDBJ databases">
        <title>Streptomyces poriferae sp. nov., a novel marine sponge-derived Actinobacteria species with anti-MRSA activity.</title>
        <authorList>
            <person name="Sandoval-Powers M."/>
            <person name="Kralova S."/>
            <person name="Nguyen G.-S."/>
            <person name="Fawwal D."/>
            <person name="Degnes K."/>
            <person name="Klinkenberg G."/>
            <person name="Sletta H."/>
            <person name="Wentzel A."/>
            <person name="Liles M.R."/>
        </authorList>
    </citation>
    <scope>NUCLEOTIDE SEQUENCE</scope>
    <source>
        <strain evidence="10">DSM 41794</strain>
    </source>
</reference>
<comment type="similarity">
    <text evidence="7">Belongs to the binding-protein-dependent transport system permease family.</text>
</comment>
<evidence type="ECO:0000256" key="6">
    <source>
        <dbReference type="ARBA" id="ARBA00023136"/>
    </source>
</evidence>
<keyword evidence="6 7" id="KW-0472">Membrane</keyword>
<comment type="subcellular location">
    <subcellularLocation>
        <location evidence="1 7">Cell membrane</location>
        <topology evidence="1 7">Multi-pass membrane protein</topology>
    </subcellularLocation>
</comment>
<dbReference type="AlphaFoldDB" id="A0A939JGD7"/>
<keyword evidence="5 7" id="KW-1133">Transmembrane helix</keyword>
<protein>
    <submittedName>
        <fullName evidence="10">Carbohydrate ABC transporter permease</fullName>
    </submittedName>
</protein>
<dbReference type="InterPro" id="IPR000515">
    <property type="entry name" value="MetI-like"/>
</dbReference>
<dbReference type="Pfam" id="PF00528">
    <property type="entry name" value="BPD_transp_1"/>
    <property type="match status" value="1"/>
</dbReference>
<evidence type="ECO:0000256" key="2">
    <source>
        <dbReference type="ARBA" id="ARBA00022448"/>
    </source>
</evidence>
<feature type="domain" description="ABC transmembrane type-1" evidence="9">
    <location>
        <begin position="99"/>
        <end position="299"/>
    </location>
</feature>
<dbReference type="SUPFAM" id="SSF161098">
    <property type="entry name" value="MetI-like"/>
    <property type="match status" value="1"/>
</dbReference>
<feature type="transmembrane region" description="Helical" evidence="7">
    <location>
        <begin position="207"/>
        <end position="232"/>
    </location>
</feature>
<evidence type="ECO:0000256" key="3">
    <source>
        <dbReference type="ARBA" id="ARBA00022475"/>
    </source>
</evidence>
<comment type="caution">
    <text evidence="10">The sequence shown here is derived from an EMBL/GenBank/DDBJ whole genome shotgun (WGS) entry which is preliminary data.</text>
</comment>
<dbReference type="CDD" id="cd06261">
    <property type="entry name" value="TM_PBP2"/>
    <property type="match status" value="1"/>
</dbReference>
<accession>A0A939JGD7</accession>
<evidence type="ECO:0000256" key="7">
    <source>
        <dbReference type="RuleBase" id="RU363032"/>
    </source>
</evidence>
<evidence type="ECO:0000259" key="9">
    <source>
        <dbReference type="PROSITE" id="PS50928"/>
    </source>
</evidence>
<dbReference type="GO" id="GO:0055085">
    <property type="term" value="P:transmembrane transport"/>
    <property type="evidence" value="ECO:0007669"/>
    <property type="project" value="InterPro"/>
</dbReference>
<dbReference type="PANTHER" id="PTHR43744">
    <property type="entry name" value="ABC TRANSPORTER PERMEASE PROTEIN MG189-RELATED-RELATED"/>
    <property type="match status" value="1"/>
</dbReference>
<dbReference type="RefSeq" id="WP_206960859.1">
    <property type="nucleotide sequence ID" value="NZ_BAAAJJ010000007.1"/>
</dbReference>
<feature type="transmembrane region" description="Helical" evidence="7">
    <location>
        <begin position="135"/>
        <end position="153"/>
    </location>
</feature>
<dbReference type="PROSITE" id="PS50928">
    <property type="entry name" value="ABC_TM1"/>
    <property type="match status" value="1"/>
</dbReference>
<gene>
    <name evidence="10" type="ORF">J0695_06415</name>
</gene>
<sequence>MSLITRPRASLAVNRGRRGAKDQRPAWEEPPSRLGSSAKAVVITVLVIVMTLPFVTVLSTSLASQKEITAAGGFVLFPTEPTFQAYTTILSGGIVTRAVLVSLAITVTGTVLSLLTTITLAYALSKRGVPGSKPVLLLVLFTLLFAPGMIPMYVLVKELGLLDSYWALILPGLVNAFNLVVMRAFFMNIPEELYQAARIDGAGDWRILTRIVMPLSKGVIAVVGLFYAVTYWNAFFNAMLYLNDTGKWPIQLVLRTYVVQSKQLNADQLGITHMPPQQSISMAVVMLALLPILALYPFLQKYFTKGVLTGAIKG</sequence>
<keyword evidence="4 7" id="KW-0812">Transmembrane</keyword>
<evidence type="ECO:0000313" key="11">
    <source>
        <dbReference type="Proteomes" id="UP000664167"/>
    </source>
</evidence>
<evidence type="ECO:0000256" key="5">
    <source>
        <dbReference type="ARBA" id="ARBA00022989"/>
    </source>
</evidence>
<dbReference type="GO" id="GO:0005886">
    <property type="term" value="C:plasma membrane"/>
    <property type="evidence" value="ECO:0007669"/>
    <property type="project" value="UniProtKB-SubCell"/>
</dbReference>